<sequence length="557" mass="61818">MVQPPFQTICCVQPSNGQQPFLISASGPVICSLDLKTGSLLSQWPRHTEEPGEDGVSTNPTEDDQGRPMKRRRLDEEEPVNVARKDSENPAETISEPKKGEQQKPNVTHIITTSDGATVVTVTAEDKSINAFNVEPEGVLSLQSQRSMPKRVCAIVLTPDEKNILVGDKFGDVYLLPLHPRDDWTPPKVDQDEQERPFTPSASELTVHSKRNREALRNQRDLKIIRPKKEGPNFERKLILGHVSLLTDVAITEVLDGLKRKQYILTADRDEHIRVSRGITQAHIIEGYCLGHRDFVSKLCIPPWEPEYLIAGSGEPSLKVHHWRTSRLIDEELFQGAIRQDLERHLDVTSGERSMEHLAVSNIWPVHYSVGGNSPYSHQPPHCLLVALEGLPLLLSYNLTKEGKLQHHQTVELGGNALDVAVGPALWDIVVSIDTVHKPGSVKEIKREAVPKSNFFETFSLFSNLSQNANGTAPAAEQPGPELRWERSSLAVLLNDAVPMSETSDLSQDSKSKGKGTYSALGEQLYGLENLRKRRGDQDQPMDADDEEAGESPAIAV</sequence>
<dbReference type="GeneID" id="27358812"/>
<dbReference type="VEuPathDB" id="FungiDB:PV06_06738"/>
<dbReference type="PANTHER" id="PTHR16288:SF0">
    <property type="entry name" value="TRNA (GUANINE-N(7)-)-METHYLTRANSFERASE NON-CATALYTIC SUBUNIT WDR4"/>
    <property type="match status" value="1"/>
</dbReference>
<dbReference type="EMBL" id="KN847337">
    <property type="protein sequence ID" value="KIW41155.1"/>
    <property type="molecule type" value="Genomic_DNA"/>
</dbReference>
<dbReference type="InterPro" id="IPR015943">
    <property type="entry name" value="WD40/YVTN_repeat-like_dom_sf"/>
</dbReference>
<evidence type="ECO:0000256" key="7">
    <source>
        <dbReference type="SAM" id="MobiDB-lite"/>
    </source>
</evidence>
<dbReference type="PANTHER" id="PTHR16288">
    <property type="entry name" value="WD40 REPEAT PROTEIN 4"/>
    <property type="match status" value="1"/>
</dbReference>
<evidence type="ECO:0000256" key="5">
    <source>
        <dbReference type="ARBA" id="ARBA00023242"/>
    </source>
</evidence>
<dbReference type="Proteomes" id="UP000053342">
    <property type="component" value="Unassembled WGS sequence"/>
</dbReference>
<comment type="similarity">
    <text evidence="6">Belongs to the WD repeat TRM82 family.</text>
</comment>
<feature type="region of interest" description="Disordered" evidence="7">
    <location>
        <begin position="44"/>
        <end position="107"/>
    </location>
</feature>
<dbReference type="GO" id="GO:0106004">
    <property type="term" value="P:tRNA (guanine-N7)-methylation"/>
    <property type="evidence" value="ECO:0007669"/>
    <property type="project" value="UniProtKB-UniRule"/>
</dbReference>
<evidence type="ECO:0000313" key="9">
    <source>
        <dbReference type="Proteomes" id="UP000053342"/>
    </source>
</evidence>
<dbReference type="GO" id="GO:0005634">
    <property type="term" value="C:nucleus"/>
    <property type="evidence" value="ECO:0007669"/>
    <property type="project" value="UniProtKB-SubCell"/>
</dbReference>
<dbReference type="InterPro" id="IPR028884">
    <property type="entry name" value="Trm82"/>
</dbReference>
<proteinExistence type="inferred from homology"/>
<evidence type="ECO:0000256" key="2">
    <source>
        <dbReference type="ARBA" id="ARBA00022574"/>
    </source>
</evidence>
<name>A0A0D2DFG9_9EURO</name>
<comment type="function">
    <text evidence="6">Required for the formation of N(7)-methylguanine at position 46 (m7G46) in tRNA. In the complex, it is required to stabilize and induce conformational changes of the catalytic subunit.</text>
</comment>
<comment type="pathway">
    <text evidence="6">tRNA modification; N(7)-methylguanine-tRNA biosynthesis.</text>
</comment>
<gene>
    <name evidence="8" type="ORF">PV06_06738</name>
</gene>
<keyword evidence="2 6" id="KW-0853">WD repeat</keyword>
<dbReference type="GO" id="GO:0005829">
    <property type="term" value="C:cytosol"/>
    <property type="evidence" value="ECO:0007669"/>
    <property type="project" value="TreeGrafter"/>
</dbReference>
<evidence type="ECO:0000256" key="1">
    <source>
        <dbReference type="ARBA" id="ARBA00004123"/>
    </source>
</evidence>
<dbReference type="GO" id="GO:0043527">
    <property type="term" value="C:tRNA methyltransferase complex"/>
    <property type="evidence" value="ECO:0007669"/>
    <property type="project" value="TreeGrafter"/>
</dbReference>
<comment type="subcellular location">
    <subcellularLocation>
        <location evidence="1 6">Nucleus</location>
    </subcellularLocation>
</comment>
<evidence type="ECO:0000256" key="3">
    <source>
        <dbReference type="ARBA" id="ARBA00022694"/>
    </source>
</evidence>
<keyword evidence="3 6" id="KW-0819">tRNA processing</keyword>
<protein>
    <submittedName>
        <fullName evidence="8">Uncharacterized protein</fullName>
    </submittedName>
</protein>
<keyword evidence="9" id="KW-1185">Reference proteome</keyword>
<dbReference type="UniPathway" id="UPA00989"/>
<keyword evidence="4 6" id="KW-0677">Repeat</keyword>
<dbReference type="InterPro" id="IPR036322">
    <property type="entry name" value="WD40_repeat_dom_sf"/>
</dbReference>
<evidence type="ECO:0000256" key="4">
    <source>
        <dbReference type="ARBA" id="ARBA00022737"/>
    </source>
</evidence>
<feature type="compositionally biased region" description="Acidic residues" evidence="7">
    <location>
        <begin position="540"/>
        <end position="550"/>
    </location>
</feature>
<reference evidence="8 9" key="1">
    <citation type="submission" date="2015-01" db="EMBL/GenBank/DDBJ databases">
        <title>The Genome Sequence of Exophiala oligosperma CBS72588.</title>
        <authorList>
            <consortium name="The Broad Institute Genomics Platform"/>
            <person name="Cuomo C."/>
            <person name="de Hoog S."/>
            <person name="Gorbushina A."/>
            <person name="Stielow B."/>
            <person name="Teixiera M."/>
            <person name="Abouelleil A."/>
            <person name="Chapman S.B."/>
            <person name="Priest M."/>
            <person name="Young S.K."/>
            <person name="Wortman J."/>
            <person name="Nusbaum C."/>
            <person name="Birren B."/>
        </authorList>
    </citation>
    <scope>NUCLEOTIDE SEQUENCE [LARGE SCALE GENOMIC DNA]</scope>
    <source>
        <strain evidence="8 9">CBS 72588</strain>
    </source>
</reference>
<evidence type="ECO:0000313" key="8">
    <source>
        <dbReference type="EMBL" id="KIW41155.1"/>
    </source>
</evidence>
<dbReference type="STRING" id="215243.A0A0D2DFG9"/>
<dbReference type="Gene3D" id="2.130.10.10">
    <property type="entry name" value="YVTN repeat-like/Quinoprotein amine dehydrogenase"/>
    <property type="match status" value="1"/>
</dbReference>
<accession>A0A0D2DFG9</accession>
<feature type="region of interest" description="Disordered" evidence="7">
    <location>
        <begin position="529"/>
        <end position="557"/>
    </location>
</feature>
<dbReference type="SUPFAM" id="SSF50978">
    <property type="entry name" value="WD40 repeat-like"/>
    <property type="match status" value="1"/>
</dbReference>
<dbReference type="RefSeq" id="XP_016261371.1">
    <property type="nucleotide sequence ID" value="XM_016407891.1"/>
</dbReference>
<dbReference type="HAMAP" id="MF_03056">
    <property type="entry name" value="TRM82"/>
    <property type="match status" value="1"/>
</dbReference>
<feature type="region of interest" description="Disordered" evidence="7">
    <location>
        <begin position="501"/>
        <end position="520"/>
    </location>
</feature>
<keyword evidence="5 6" id="KW-0539">Nucleus</keyword>
<dbReference type="OrthoDB" id="339900at2759"/>
<evidence type="ECO:0000256" key="6">
    <source>
        <dbReference type="HAMAP-Rule" id="MF_03056"/>
    </source>
</evidence>
<dbReference type="HOGENOM" id="CLU_022082_0_0_1"/>
<dbReference type="AlphaFoldDB" id="A0A0D2DFG9"/>
<organism evidence="8 9">
    <name type="scientific">Exophiala oligosperma</name>
    <dbReference type="NCBI Taxonomy" id="215243"/>
    <lineage>
        <taxon>Eukaryota</taxon>
        <taxon>Fungi</taxon>
        <taxon>Dikarya</taxon>
        <taxon>Ascomycota</taxon>
        <taxon>Pezizomycotina</taxon>
        <taxon>Eurotiomycetes</taxon>
        <taxon>Chaetothyriomycetidae</taxon>
        <taxon>Chaetothyriales</taxon>
        <taxon>Herpotrichiellaceae</taxon>
        <taxon>Exophiala</taxon>
    </lineage>
</organism>